<reference evidence="1 2" key="1">
    <citation type="submission" date="2017-11" db="EMBL/GenBank/DDBJ databases">
        <title>Complete genome of a free-living desiccation-tolerant cyanobacterium and its photosynthetic adaptation to extreme terrestrial habitat.</title>
        <authorList>
            <person name="Shang J."/>
        </authorList>
    </citation>
    <scope>NUCLEOTIDE SEQUENCE [LARGE SCALE GENOMIC DNA]</scope>
    <source>
        <strain evidence="1 2">CCNUN1</strain>
    </source>
</reference>
<dbReference type="AlphaFoldDB" id="A0A2K8SI07"/>
<sequence length="37" mass="4070">MYFFCSFVSFFPFDFLIGVSPPVAHGGNPQDRAGSLN</sequence>
<dbReference type="KEGG" id="nfl:COO91_00745"/>
<dbReference type="EMBL" id="CP024785">
    <property type="protein sequence ID" value="AUB34903.1"/>
    <property type="molecule type" value="Genomic_DNA"/>
</dbReference>
<organism evidence="1 2">
    <name type="scientific">Nostoc flagelliforme CCNUN1</name>
    <dbReference type="NCBI Taxonomy" id="2038116"/>
    <lineage>
        <taxon>Bacteria</taxon>
        <taxon>Bacillati</taxon>
        <taxon>Cyanobacteriota</taxon>
        <taxon>Cyanophyceae</taxon>
        <taxon>Nostocales</taxon>
        <taxon>Nostocaceae</taxon>
        <taxon>Nostoc</taxon>
    </lineage>
</organism>
<accession>A0A2K8SI07</accession>
<dbReference type="Proteomes" id="UP000232003">
    <property type="component" value="Chromosome"/>
</dbReference>
<proteinExistence type="predicted"/>
<evidence type="ECO:0000313" key="2">
    <source>
        <dbReference type="Proteomes" id="UP000232003"/>
    </source>
</evidence>
<evidence type="ECO:0000313" key="1">
    <source>
        <dbReference type="EMBL" id="AUB34903.1"/>
    </source>
</evidence>
<protein>
    <submittedName>
        <fullName evidence="1">Uncharacterized protein</fullName>
    </submittedName>
</protein>
<name>A0A2K8SI07_9NOSO</name>
<gene>
    <name evidence="1" type="ORF">COO91_00745</name>
</gene>
<keyword evidence="2" id="KW-1185">Reference proteome</keyword>